<dbReference type="RefSeq" id="WP_133155423.1">
    <property type="nucleotide sequence ID" value="NZ_CP037867.1"/>
</dbReference>
<keyword evidence="4" id="KW-1185">Reference proteome</keyword>
<feature type="region of interest" description="Disordered" evidence="1">
    <location>
        <begin position="91"/>
        <end position="121"/>
    </location>
</feature>
<accession>A0A4P6WXQ4</accession>
<evidence type="ECO:0000256" key="2">
    <source>
        <dbReference type="SAM" id="Phobius"/>
    </source>
</evidence>
<proteinExistence type="predicted"/>
<protein>
    <recommendedName>
        <fullName evidence="5">DUF4124 domain-containing protein</fullName>
    </recommendedName>
</protein>
<feature type="region of interest" description="Disordered" evidence="1">
    <location>
        <begin position="256"/>
        <end position="286"/>
    </location>
</feature>
<dbReference type="KEGG" id="hpse:HPF_00480"/>
<organism evidence="3 4">
    <name type="scientific">Hydrogenophaga pseudoflava</name>
    <name type="common">Pseudomonas carboxydoflava</name>
    <dbReference type="NCBI Taxonomy" id="47421"/>
    <lineage>
        <taxon>Bacteria</taxon>
        <taxon>Pseudomonadati</taxon>
        <taxon>Pseudomonadota</taxon>
        <taxon>Betaproteobacteria</taxon>
        <taxon>Burkholderiales</taxon>
        <taxon>Comamonadaceae</taxon>
        <taxon>Hydrogenophaga</taxon>
    </lineage>
</organism>
<evidence type="ECO:0000313" key="4">
    <source>
        <dbReference type="Proteomes" id="UP000293912"/>
    </source>
</evidence>
<evidence type="ECO:0000313" key="3">
    <source>
        <dbReference type="EMBL" id="QBM26131.1"/>
    </source>
</evidence>
<dbReference type="EMBL" id="CP037867">
    <property type="protein sequence ID" value="QBM26131.1"/>
    <property type="molecule type" value="Genomic_DNA"/>
</dbReference>
<evidence type="ECO:0000256" key="1">
    <source>
        <dbReference type="SAM" id="MobiDB-lite"/>
    </source>
</evidence>
<feature type="region of interest" description="Disordered" evidence="1">
    <location>
        <begin position="1"/>
        <end position="45"/>
    </location>
</feature>
<evidence type="ECO:0008006" key="5">
    <source>
        <dbReference type="Google" id="ProtNLM"/>
    </source>
</evidence>
<gene>
    <name evidence="3" type="ORF">HPF_00480</name>
</gene>
<feature type="region of interest" description="Disordered" evidence="1">
    <location>
        <begin position="216"/>
        <end position="237"/>
    </location>
</feature>
<dbReference type="AlphaFoldDB" id="A0A4P6WXQ4"/>
<feature type="compositionally biased region" description="Low complexity" evidence="1">
    <location>
        <begin position="91"/>
        <end position="111"/>
    </location>
</feature>
<sequence>MATPDTTPEPDNGPDTTPGIPLSRPAPLAPPTPHQVSDTAFRPPERDGMSGLTIGLLAAVVVLGLYVLVNWPWSRPPVAAAEPAAASVPAAPAAPSVVPKPTVTAAAGPAPAAEPPPAEPLSAVHRCENASQVTYTDGPCPAGMRGHPVDTTTALNVEGAQGTTLYRCRGAGRFWSVVHCQHRGAEIVSMHTVPANLSLAEQIVFARNREALARPTKGVAPRPTGVGPVAPPNAAQKKAEDCRRLDNLVAVLDDYARQPLPPREQDSVRRDRKKARDEQFRLRCGR</sequence>
<feature type="transmembrane region" description="Helical" evidence="2">
    <location>
        <begin position="49"/>
        <end position="69"/>
    </location>
</feature>
<reference evidence="3 4" key="1">
    <citation type="submission" date="2019-03" db="EMBL/GenBank/DDBJ databases">
        <authorList>
            <person name="Sebastian G."/>
            <person name="Baumann P."/>
            <person name="Ruckert C."/>
            <person name="Kalinowski J."/>
            <person name="Nebel B."/>
            <person name="Takors R."/>
            <person name="Blombach B."/>
        </authorList>
    </citation>
    <scope>NUCLEOTIDE SEQUENCE [LARGE SCALE GENOMIC DNA]</scope>
    <source>
        <strain evidence="3 4">DSM 1084</strain>
    </source>
</reference>
<keyword evidence="2" id="KW-0472">Membrane</keyword>
<feature type="compositionally biased region" description="Basic and acidic residues" evidence="1">
    <location>
        <begin position="263"/>
        <end position="286"/>
    </location>
</feature>
<name>A0A4P6WXQ4_HYDPS</name>
<dbReference type="Proteomes" id="UP000293912">
    <property type="component" value="Chromosome"/>
</dbReference>
<keyword evidence="2" id="KW-0812">Transmembrane</keyword>
<keyword evidence="2" id="KW-1133">Transmembrane helix</keyword>